<dbReference type="AlphaFoldDB" id="A0A5C3QNR8"/>
<dbReference type="Pfam" id="PF14087">
    <property type="entry name" value="DUF4267"/>
    <property type="match status" value="1"/>
</dbReference>
<dbReference type="InterPro" id="IPR025363">
    <property type="entry name" value="DUF4267"/>
</dbReference>
<dbReference type="OrthoDB" id="2989864at2759"/>
<keyword evidence="1" id="KW-0812">Transmembrane</keyword>
<protein>
    <submittedName>
        <fullName evidence="2">Uncharacterized protein</fullName>
    </submittedName>
</protein>
<proteinExistence type="predicted"/>
<evidence type="ECO:0000256" key="1">
    <source>
        <dbReference type="SAM" id="Phobius"/>
    </source>
</evidence>
<organism evidence="2 3">
    <name type="scientific">Pterulicium gracile</name>
    <dbReference type="NCBI Taxonomy" id="1884261"/>
    <lineage>
        <taxon>Eukaryota</taxon>
        <taxon>Fungi</taxon>
        <taxon>Dikarya</taxon>
        <taxon>Basidiomycota</taxon>
        <taxon>Agaricomycotina</taxon>
        <taxon>Agaricomycetes</taxon>
        <taxon>Agaricomycetidae</taxon>
        <taxon>Agaricales</taxon>
        <taxon>Pleurotineae</taxon>
        <taxon>Pterulaceae</taxon>
        <taxon>Pterulicium</taxon>
    </lineage>
</organism>
<evidence type="ECO:0000313" key="2">
    <source>
        <dbReference type="EMBL" id="TFL02171.1"/>
    </source>
</evidence>
<reference evidence="2 3" key="1">
    <citation type="journal article" date="2019" name="Nat. Ecol. Evol.">
        <title>Megaphylogeny resolves global patterns of mushroom evolution.</title>
        <authorList>
            <person name="Varga T."/>
            <person name="Krizsan K."/>
            <person name="Foldi C."/>
            <person name="Dima B."/>
            <person name="Sanchez-Garcia M."/>
            <person name="Sanchez-Ramirez S."/>
            <person name="Szollosi G.J."/>
            <person name="Szarkandi J.G."/>
            <person name="Papp V."/>
            <person name="Albert L."/>
            <person name="Andreopoulos W."/>
            <person name="Angelini C."/>
            <person name="Antonin V."/>
            <person name="Barry K.W."/>
            <person name="Bougher N.L."/>
            <person name="Buchanan P."/>
            <person name="Buyck B."/>
            <person name="Bense V."/>
            <person name="Catcheside P."/>
            <person name="Chovatia M."/>
            <person name="Cooper J."/>
            <person name="Damon W."/>
            <person name="Desjardin D."/>
            <person name="Finy P."/>
            <person name="Geml J."/>
            <person name="Haridas S."/>
            <person name="Hughes K."/>
            <person name="Justo A."/>
            <person name="Karasinski D."/>
            <person name="Kautmanova I."/>
            <person name="Kiss B."/>
            <person name="Kocsube S."/>
            <person name="Kotiranta H."/>
            <person name="LaButti K.M."/>
            <person name="Lechner B.E."/>
            <person name="Liimatainen K."/>
            <person name="Lipzen A."/>
            <person name="Lukacs Z."/>
            <person name="Mihaltcheva S."/>
            <person name="Morgado L.N."/>
            <person name="Niskanen T."/>
            <person name="Noordeloos M.E."/>
            <person name="Ohm R.A."/>
            <person name="Ortiz-Santana B."/>
            <person name="Ovrebo C."/>
            <person name="Racz N."/>
            <person name="Riley R."/>
            <person name="Savchenko A."/>
            <person name="Shiryaev A."/>
            <person name="Soop K."/>
            <person name="Spirin V."/>
            <person name="Szebenyi C."/>
            <person name="Tomsovsky M."/>
            <person name="Tulloss R.E."/>
            <person name="Uehling J."/>
            <person name="Grigoriev I.V."/>
            <person name="Vagvolgyi C."/>
            <person name="Papp T."/>
            <person name="Martin F.M."/>
            <person name="Miettinen O."/>
            <person name="Hibbett D.S."/>
            <person name="Nagy L.G."/>
        </authorList>
    </citation>
    <scope>NUCLEOTIDE SEQUENCE [LARGE SCALE GENOMIC DNA]</scope>
    <source>
        <strain evidence="2 3">CBS 309.79</strain>
    </source>
</reference>
<feature type="transmembrane region" description="Helical" evidence="1">
    <location>
        <begin position="108"/>
        <end position="126"/>
    </location>
</feature>
<keyword evidence="3" id="KW-1185">Reference proteome</keyword>
<dbReference type="EMBL" id="ML178823">
    <property type="protein sequence ID" value="TFL02171.1"/>
    <property type="molecule type" value="Genomic_DNA"/>
</dbReference>
<keyword evidence="1" id="KW-1133">Transmembrane helix</keyword>
<feature type="transmembrane region" description="Helical" evidence="1">
    <location>
        <begin position="20"/>
        <end position="39"/>
    </location>
</feature>
<gene>
    <name evidence="2" type="ORF">BDV98DRAFT_655797</name>
</gene>
<name>A0A5C3QNR8_9AGAR</name>
<accession>A0A5C3QNR8</accession>
<dbReference type="Proteomes" id="UP000305067">
    <property type="component" value="Unassembled WGS sequence"/>
</dbReference>
<sequence length="128" mass="13749">MPPNFSPWHIPPLIMATGNLFGGLIPFFNAPSAMNVYGLPPRIQNSPEAQIVMKAYGSRATLLGLALWTCYWKNMPEAVDVLTMCIGLGGMFDGVIQKEAGGKGYPVFRALLGAALVGWGYLGMTARS</sequence>
<keyword evidence="1" id="KW-0472">Membrane</keyword>
<evidence type="ECO:0000313" key="3">
    <source>
        <dbReference type="Proteomes" id="UP000305067"/>
    </source>
</evidence>